<name>A0A1C9HZH5_RHILT</name>
<protein>
    <submittedName>
        <fullName evidence="1">Uncharacterized protein</fullName>
    </submittedName>
</protein>
<reference evidence="1" key="2">
    <citation type="journal article" date="2016" name="Front. Microbiol.">
        <title>The Regulatory Protein RosR Affects Rhizobium leguminosarum bv. trifolii Protein Profiles, Cell Surface Properties, and Symbiosis with Clover.</title>
        <authorList>
            <person name="Rachwal K."/>
            <person name="Boguszewska A."/>
            <person name="Kopcinska J."/>
            <person name="Karas M."/>
            <person name="Tchorzewski M."/>
            <person name="Janczarek M."/>
        </authorList>
    </citation>
    <scope>NUCLEOTIDE SEQUENCE</scope>
    <source>
        <strain evidence="1">Rt24.2</strain>
    </source>
</reference>
<accession>A0A1C9HZH5</accession>
<evidence type="ECO:0000313" key="1">
    <source>
        <dbReference type="EMBL" id="AOO92000.1"/>
    </source>
</evidence>
<reference evidence="1" key="1">
    <citation type="journal article" date="2015" name="BMC Genomics">
        <title>Transcriptome profiling of a Rhizobium leguminosarum bv. trifolii rosR mutant reveals the role of the transcriptional regulator RosR in motility, synthesis of cell-surface components, and other cellular processes.</title>
        <authorList>
            <person name="Rachwal K."/>
            <person name="Matczynska E."/>
            <person name="Janczarek M."/>
        </authorList>
    </citation>
    <scope>NUCLEOTIDE SEQUENCE</scope>
    <source>
        <strain evidence="1">Rt24.2</strain>
    </source>
</reference>
<proteinExistence type="predicted"/>
<dbReference type="EMBL" id="KX489636">
    <property type="protein sequence ID" value="AOO92000.1"/>
    <property type="molecule type" value="Genomic_DNA"/>
</dbReference>
<organism evidence="1">
    <name type="scientific">Rhizobium leguminosarum bv. trifolii</name>
    <dbReference type="NCBI Taxonomy" id="386"/>
    <lineage>
        <taxon>Bacteria</taxon>
        <taxon>Pseudomonadati</taxon>
        <taxon>Pseudomonadota</taxon>
        <taxon>Alphaproteobacteria</taxon>
        <taxon>Hyphomicrobiales</taxon>
        <taxon>Rhizobiaceae</taxon>
        <taxon>Rhizobium/Agrobacterium group</taxon>
        <taxon>Rhizobium</taxon>
    </lineage>
</organism>
<sequence>MTALRVLSVVPRRWVIRFIFALRVREGRTNSFAIYMSSWAIPTVPAFH</sequence>
<dbReference type="AlphaFoldDB" id="A0A1C9HZH5"/>